<dbReference type="GO" id="GO:0098797">
    <property type="term" value="C:plasma membrane protein complex"/>
    <property type="evidence" value="ECO:0007669"/>
    <property type="project" value="TreeGrafter"/>
</dbReference>
<keyword evidence="6 11" id="KW-0812">Transmembrane</keyword>
<dbReference type="NCBIfam" id="TIGR01352">
    <property type="entry name" value="tonB_Cterm"/>
    <property type="match status" value="1"/>
</dbReference>
<dbReference type="PANTHER" id="PTHR33446:SF2">
    <property type="entry name" value="PROTEIN TONB"/>
    <property type="match status" value="1"/>
</dbReference>
<evidence type="ECO:0000256" key="11">
    <source>
        <dbReference type="SAM" id="Phobius"/>
    </source>
</evidence>
<accession>A0A540WN95</accession>
<dbReference type="PANTHER" id="PTHR33446">
    <property type="entry name" value="PROTEIN TONB-RELATED"/>
    <property type="match status" value="1"/>
</dbReference>
<keyword evidence="5" id="KW-0997">Cell inner membrane</keyword>
<feature type="transmembrane region" description="Helical" evidence="11">
    <location>
        <begin position="12"/>
        <end position="35"/>
    </location>
</feature>
<evidence type="ECO:0000256" key="7">
    <source>
        <dbReference type="ARBA" id="ARBA00022927"/>
    </source>
</evidence>
<evidence type="ECO:0000313" key="14">
    <source>
        <dbReference type="Proteomes" id="UP000315369"/>
    </source>
</evidence>
<feature type="region of interest" description="Disordered" evidence="10">
    <location>
        <begin position="63"/>
        <end position="136"/>
    </location>
</feature>
<evidence type="ECO:0000256" key="10">
    <source>
        <dbReference type="SAM" id="MobiDB-lite"/>
    </source>
</evidence>
<keyword evidence="3" id="KW-0813">Transport</keyword>
<dbReference type="Pfam" id="PF03544">
    <property type="entry name" value="TonB_C"/>
    <property type="match status" value="1"/>
</dbReference>
<dbReference type="EMBL" id="VIFM01000252">
    <property type="protein sequence ID" value="TQF10476.1"/>
    <property type="molecule type" value="Genomic_DNA"/>
</dbReference>
<evidence type="ECO:0000256" key="4">
    <source>
        <dbReference type="ARBA" id="ARBA00022475"/>
    </source>
</evidence>
<evidence type="ECO:0000256" key="8">
    <source>
        <dbReference type="ARBA" id="ARBA00022989"/>
    </source>
</evidence>
<sequence>MFKSVIERQRAGRLGLGLWWSVAVHAGLFGAVLVISARPAELPPEPEKDPILTLYQGRQVAKGYTAPTQPKQAVQPKRTKPKRTTMPTQINPLPADPQPVEPEPAANPSDTDEVVPPGDGVPGGHPDGDPTSNITGVPYIHGLPNGVGDGTGEEVLPFGQGMTQPVLMGGPPLEYTEQARMARVEGTVIAKCVVTREGDVRDCRIIKGLAHMDEEVLDALHHRRYSPVTFQGRPQSVSYVFTLRFKLPR</sequence>
<evidence type="ECO:0000256" key="9">
    <source>
        <dbReference type="ARBA" id="ARBA00023136"/>
    </source>
</evidence>
<protein>
    <submittedName>
        <fullName evidence="13">TonB family protein</fullName>
    </submittedName>
</protein>
<evidence type="ECO:0000256" key="6">
    <source>
        <dbReference type="ARBA" id="ARBA00022692"/>
    </source>
</evidence>
<proteinExistence type="inferred from homology"/>
<comment type="similarity">
    <text evidence="2">Belongs to the TonB family.</text>
</comment>
<keyword evidence="8 11" id="KW-1133">Transmembrane helix</keyword>
<evidence type="ECO:0000313" key="13">
    <source>
        <dbReference type="EMBL" id="TQF10476.1"/>
    </source>
</evidence>
<name>A0A540WN95_9BACT</name>
<evidence type="ECO:0000256" key="3">
    <source>
        <dbReference type="ARBA" id="ARBA00022448"/>
    </source>
</evidence>
<dbReference type="InterPro" id="IPR037682">
    <property type="entry name" value="TonB_C"/>
</dbReference>
<gene>
    <name evidence="13" type="ORF">FJV41_39290</name>
</gene>
<dbReference type="GO" id="GO:0055085">
    <property type="term" value="P:transmembrane transport"/>
    <property type="evidence" value="ECO:0007669"/>
    <property type="project" value="InterPro"/>
</dbReference>
<reference evidence="13 14" key="1">
    <citation type="submission" date="2019-06" db="EMBL/GenBank/DDBJ databases">
        <authorList>
            <person name="Livingstone P."/>
            <person name="Whitworth D."/>
        </authorList>
    </citation>
    <scope>NUCLEOTIDE SEQUENCE [LARGE SCALE GENOMIC DNA]</scope>
    <source>
        <strain evidence="13 14">AM401</strain>
    </source>
</reference>
<dbReference type="Proteomes" id="UP000315369">
    <property type="component" value="Unassembled WGS sequence"/>
</dbReference>
<comment type="subcellular location">
    <subcellularLocation>
        <location evidence="1">Cell inner membrane</location>
        <topology evidence="1">Single-pass membrane protein</topology>
        <orientation evidence="1">Periplasmic side</orientation>
    </subcellularLocation>
</comment>
<dbReference type="RefSeq" id="WP_141647748.1">
    <property type="nucleotide sequence ID" value="NZ_VIFM01000252.1"/>
</dbReference>
<dbReference type="GO" id="GO:0015031">
    <property type="term" value="P:protein transport"/>
    <property type="evidence" value="ECO:0007669"/>
    <property type="project" value="UniProtKB-KW"/>
</dbReference>
<keyword evidence="14" id="KW-1185">Reference proteome</keyword>
<evidence type="ECO:0000256" key="5">
    <source>
        <dbReference type="ARBA" id="ARBA00022519"/>
    </source>
</evidence>
<comment type="caution">
    <text evidence="13">The sequence shown here is derived from an EMBL/GenBank/DDBJ whole genome shotgun (WGS) entry which is preliminary data.</text>
</comment>
<keyword evidence="4" id="KW-1003">Cell membrane</keyword>
<keyword evidence="9 11" id="KW-0472">Membrane</keyword>
<organism evidence="13 14">
    <name type="scientific">Myxococcus llanfairpwllgwyngyllgogerychwyrndrobwllllantysiliogogogochensis</name>
    <dbReference type="NCBI Taxonomy" id="2590453"/>
    <lineage>
        <taxon>Bacteria</taxon>
        <taxon>Pseudomonadati</taxon>
        <taxon>Myxococcota</taxon>
        <taxon>Myxococcia</taxon>
        <taxon>Myxococcales</taxon>
        <taxon>Cystobacterineae</taxon>
        <taxon>Myxococcaceae</taxon>
        <taxon>Myxococcus</taxon>
    </lineage>
</organism>
<dbReference type="OrthoDB" id="5381802at2"/>
<evidence type="ECO:0000256" key="2">
    <source>
        <dbReference type="ARBA" id="ARBA00006555"/>
    </source>
</evidence>
<dbReference type="Gene3D" id="3.30.1150.10">
    <property type="match status" value="1"/>
</dbReference>
<dbReference type="GO" id="GO:0031992">
    <property type="term" value="F:energy transducer activity"/>
    <property type="evidence" value="ECO:0007669"/>
    <property type="project" value="TreeGrafter"/>
</dbReference>
<dbReference type="PROSITE" id="PS52015">
    <property type="entry name" value="TONB_CTD"/>
    <property type="match status" value="1"/>
</dbReference>
<dbReference type="AlphaFoldDB" id="A0A540WN95"/>
<keyword evidence="7" id="KW-0653">Protein transport</keyword>
<dbReference type="SUPFAM" id="SSF74653">
    <property type="entry name" value="TolA/TonB C-terminal domain"/>
    <property type="match status" value="1"/>
</dbReference>
<feature type="domain" description="TonB C-terminal" evidence="12">
    <location>
        <begin position="160"/>
        <end position="249"/>
    </location>
</feature>
<dbReference type="InterPro" id="IPR006260">
    <property type="entry name" value="TonB/TolA_C"/>
</dbReference>
<dbReference type="InterPro" id="IPR051045">
    <property type="entry name" value="TonB-dependent_transducer"/>
</dbReference>
<evidence type="ECO:0000256" key="1">
    <source>
        <dbReference type="ARBA" id="ARBA00004383"/>
    </source>
</evidence>
<evidence type="ECO:0000259" key="12">
    <source>
        <dbReference type="PROSITE" id="PS52015"/>
    </source>
</evidence>